<reference evidence="3 4" key="1">
    <citation type="submission" date="2024-02" db="EMBL/GenBank/DDBJ databases">
        <authorList>
            <person name="Chen Y."/>
            <person name="Shah S."/>
            <person name="Dougan E. K."/>
            <person name="Thang M."/>
            <person name="Chan C."/>
        </authorList>
    </citation>
    <scope>NUCLEOTIDE SEQUENCE [LARGE SCALE GENOMIC DNA]</scope>
</reference>
<evidence type="ECO:0000313" key="4">
    <source>
        <dbReference type="Proteomes" id="UP001642484"/>
    </source>
</evidence>
<dbReference type="EMBL" id="CAXAMN010002714">
    <property type="protein sequence ID" value="CAK9000932.1"/>
    <property type="molecule type" value="Genomic_DNA"/>
</dbReference>
<evidence type="ECO:0000313" key="2">
    <source>
        <dbReference type="EMBL" id="CAK9000730.1"/>
    </source>
</evidence>
<organism evidence="3 4">
    <name type="scientific">Durusdinium trenchii</name>
    <dbReference type="NCBI Taxonomy" id="1381693"/>
    <lineage>
        <taxon>Eukaryota</taxon>
        <taxon>Sar</taxon>
        <taxon>Alveolata</taxon>
        <taxon>Dinophyceae</taxon>
        <taxon>Suessiales</taxon>
        <taxon>Symbiodiniaceae</taxon>
        <taxon>Durusdinium</taxon>
    </lineage>
</organism>
<name>A0ABP0IEB2_9DINO</name>
<evidence type="ECO:0000313" key="3">
    <source>
        <dbReference type="EMBL" id="CAK9000932.1"/>
    </source>
</evidence>
<feature type="region of interest" description="Disordered" evidence="1">
    <location>
        <begin position="192"/>
        <end position="212"/>
    </location>
</feature>
<proteinExistence type="predicted"/>
<evidence type="ECO:0008006" key="5">
    <source>
        <dbReference type="Google" id="ProtNLM"/>
    </source>
</evidence>
<evidence type="ECO:0000256" key="1">
    <source>
        <dbReference type="SAM" id="MobiDB-lite"/>
    </source>
</evidence>
<sequence length="212" mass="23471">MKTRLEAGRPVQISDQDLLQWFIYTDAAYNMEEQTGGIGGVLVDQSGVCVQWFGFPLNEEMCKTFGCQTKQSIIYELELVAAVHALSYWGDHLAGNLATWFGDNDSVRYALIRGAAIGPCGEVIMRFHLEKEASLHSRAWFARVPTEANIADFPSRLSQHPLLVPKADVTDSARHSFQSLISTVDSNSGIHVVDGGDKERASPSSKKKRWLA</sequence>
<dbReference type="Proteomes" id="UP001642484">
    <property type="component" value="Unassembled WGS sequence"/>
</dbReference>
<accession>A0ABP0IEB2</accession>
<keyword evidence="4" id="KW-1185">Reference proteome</keyword>
<comment type="caution">
    <text evidence="3">The sequence shown here is derived from an EMBL/GenBank/DDBJ whole genome shotgun (WGS) entry which is preliminary data.</text>
</comment>
<protein>
    <recommendedName>
        <fullName evidence="5">RNase H type-1 domain-containing protein</fullName>
    </recommendedName>
</protein>
<gene>
    <name evidence="2" type="ORF">CCMP2556_LOCUS6183</name>
    <name evidence="3" type="ORF">CCMP2556_LOCUS6264</name>
</gene>
<dbReference type="EMBL" id="CAXAMN010002670">
    <property type="protein sequence ID" value="CAK9000730.1"/>
    <property type="molecule type" value="Genomic_DNA"/>
</dbReference>